<reference evidence="7 8" key="1">
    <citation type="submission" date="2018-07" db="EMBL/GenBank/DDBJ databases">
        <title>The draft genome of Phyllobacterium salinisoli.</title>
        <authorList>
            <person name="Liu L."/>
            <person name="Li L."/>
            <person name="Zhang X."/>
            <person name="Liang L."/>
        </authorList>
    </citation>
    <scope>NUCLEOTIDE SEQUENCE [LARGE SCALE GENOMIC DNA]</scope>
    <source>
        <strain evidence="7 8">LLAN61</strain>
    </source>
</reference>
<evidence type="ECO:0000256" key="4">
    <source>
        <dbReference type="ARBA" id="ARBA00022827"/>
    </source>
</evidence>
<dbReference type="SUPFAM" id="SSF51905">
    <property type="entry name" value="FAD/NAD(P)-binding domain"/>
    <property type="match status" value="1"/>
</dbReference>
<keyword evidence="3" id="KW-0285">Flavoprotein</keyword>
<dbReference type="PIRSF" id="PIRSF000137">
    <property type="entry name" value="Alcohol_oxidase"/>
    <property type="match status" value="1"/>
</dbReference>
<evidence type="ECO:0000256" key="2">
    <source>
        <dbReference type="ARBA" id="ARBA00010790"/>
    </source>
</evidence>
<keyword evidence="4 5" id="KW-0274">FAD</keyword>
<dbReference type="EMBL" id="QOZG01000004">
    <property type="protein sequence ID" value="RCS23906.1"/>
    <property type="molecule type" value="Genomic_DNA"/>
</dbReference>
<dbReference type="GO" id="GO:0050660">
    <property type="term" value="F:flavin adenine dinucleotide binding"/>
    <property type="evidence" value="ECO:0007669"/>
    <property type="project" value="InterPro"/>
</dbReference>
<evidence type="ECO:0000259" key="6">
    <source>
        <dbReference type="PROSITE" id="PS00624"/>
    </source>
</evidence>
<dbReference type="Pfam" id="PF00732">
    <property type="entry name" value="GMC_oxred_N"/>
    <property type="match status" value="1"/>
</dbReference>
<dbReference type="OrthoDB" id="9785276at2"/>
<dbReference type="GO" id="GO:0016614">
    <property type="term" value="F:oxidoreductase activity, acting on CH-OH group of donors"/>
    <property type="evidence" value="ECO:0007669"/>
    <property type="project" value="InterPro"/>
</dbReference>
<comment type="cofactor">
    <cofactor evidence="1 5">
        <name>FAD</name>
        <dbReference type="ChEBI" id="CHEBI:57692"/>
    </cofactor>
</comment>
<dbReference type="PROSITE" id="PS00624">
    <property type="entry name" value="GMC_OXRED_2"/>
    <property type="match status" value="1"/>
</dbReference>
<proteinExistence type="inferred from homology"/>
<gene>
    <name evidence="7" type="ORF">DUT91_11625</name>
</gene>
<dbReference type="Gene3D" id="3.30.560.10">
    <property type="entry name" value="Glucose Oxidase, domain 3"/>
    <property type="match status" value="1"/>
</dbReference>
<evidence type="ECO:0000256" key="1">
    <source>
        <dbReference type="ARBA" id="ARBA00001974"/>
    </source>
</evidence>
<dbReference type="PANTHER" id="PTHR11552">
    <property type="entry name" value="GLUCOSE-METHANOL-CHOLINE GMC OXIDOREDUCTASE"/>
    <property type="match status" value="1"/>
</dbReference>
<dbReference type="SUPFAM" id="SSF54373">
    <property type="entry name" value="FAD-linked reductases, C-terminal domain"/>
    <property type="match status" value="1"/>
</dbReference>
<feature type="binding site" evidence="5">
    <location>
        <position position="84"/>
    </location>
    <ligand>
        <name>FAD</name>
        <dbReference type="ChEBI" id="CHEBI:57692"/>
    </ligand>
</feature>
<comment type="caution">
    <text evidence="7">The sequence shown here is derived from an EMBL/GenBank/DDBJ whole genome shotgun (WGS) entry which is preliminary data.</text>
</comment>
<evidence type="ECO:0000313" key="7">
    <source>
        <dbReference type="EMBL" id="RCS23906.1"/>
    </source>
</evidence>
<dbReference type="Pfam" id="PF05199">
    <property type="entry name" value="GMC_oxred_C"/>
    <property type="match status" value="1"/>
</dbReference>
<dbReference type="RefSeq" id="WP_114440544.1">
    <property type="nucleotide sequence ID" value="NZ_QOZG01000004.1"/>
</dbReference>
<organism evidence="7 8">
    <name type="scientific">Phyllobacterium salinisoli</name>
    <dbReference type="NCBI Taxonomy" id="1899321"/>
    <lineage>
        <taxon>Bacteria</taxon>
        <taxon>Pseudomonadati</taxon>
        <taxon>Pseudomonadota</taxon>
        <taxon>Alphaproteobacteria</taxon>
        <taxon>Hyphomicrobiales</taxon>
        <taxon>Phyllobacteriaceae</taxon>
        <taxon>Phyllobacterium</taxon>
    </lineage>
</organism>
<dbReference type="AlphaFoldDB" id="A0A368K3D4"/>
<feature type="domain" description="Glucose-methanol-choline oxidoreductase N-terminal" evidence="6">
    <location>
        <begin position="254"/>
        <end position="268"/>
    </location>
</feature>
<dbReference type="InterPro" id="IPR012132">
    <property type="entry name" value="GMC_OxRdtase"/>
</dbReference>
<accession>A0A368K3D4</accession>
<dbReference type="Gene3D" id="3.50.50.60">
    <property type="entry name" value="FAD/NAD(P)-binding domain"/>
    <property type="match status" value="1"/>
</dbReference>
<keyword evidence="8" id="KW-1185">Reference proteome</keyword>
<dbReference type="PANTHER" id="PTHR11552:SF147">
    <property type="entry name" value="CHOLINE DEHYDROGENASE, MITOCHONDRIAL"/>
    <property type="match status" value="1"/>
</dbReference>
<sequence length="531" mass="58724">MTDSYDYIIVGAGTAGCALANRLSADPKISVLLLEAGARDNYAWIHIPVGYLYCIGNPRADWCFTTDPEPGLNGRALGYPRGKVLGGCSSINGMIYMRGQARDYDLWRQAGCAGWGWDDVLPYFRKSEDYYAGPDEMHGVGGEWRVENARLHWDILDAFRDAAEAAGIPRIDDFNRGDNEGSSYFKVNQKRGIRWNTAKAFLRPVLGRRNLKVETGAHVRRLLLEGLKATGVEFDQMGTMRSVRARHEIILCAGSVGSPHILELSGIGRGDILREAGIPLVLERRDVGENLQDHLQLRCAYKVTGIRTLNEQANRLVGKAAIALEYLVRQSGPMSMAPSQLGIFTRSDPSFETPNLQYHVQPLSLEKFGENVHPFPAFTASVCNLRPDSRGSIHVRDPNYRVQPAIRPNYLATESDRHVAADAIRITRRIVAQEPLKKYTPQEFKPGPQYRTEDELMKAAAQIGTTIFHPVGTCRMGIDPDAVVDPRLRVNGIEGLRIADASIMPTITSGNTNSPTLMIAEKAADLILGRA</sequence>
<dbReference type="Proteomes" id="UP000253420">
    <property type="component" value="Unassembled WGS sequence"/>
</dbReference>
<feature type="binding site" evidence="5">
    <location>
        <position position="219"/>
    </location>
    <ligand>
        <name>FAD</name>
        <dbReference type="ChEBI" id="CHEBI:57692"/>
    </ligand>
</feature>
<name>A0A368K3D4_9HYPH</name>
<evidence type="ECO:0000256" key="3">
    <source>
        <dbReference type="ARBA" id="ARBA00022630"/>
    </source>
</evidence>
<dbReference type="InterPro" id="IPR007867">
    <property type="entry name" value="GMC_OxRtase_C"/>
</dbReference>
<evidence type="ECO:0000256" key="5">
    <source>
        <dbReference type="PIRSR" id="PIRSR000137-2"/>
    </source>
</evidence>
<dbReference type="InterPro" id="IPR036188">
    <property type="entry name" value="FAD/NAD-bd_sf"/>
</dbReference>
<comment type="similarity">
    <text evidence="2">Belongs to the GMC oxidoreductase family.</text>
</comment>
<protein>
    <submittedName>
        <fullName evidence="7">Choline dehydrogenase</fullName>
    </submittedName>
</protein>
<dbReference type="InterPro" id="IPR000172">
    <property type="entry name" value="GMC_OxRdtase_N"/>
</dbReference>
<evidence type="ECO:0000313" key="8">
    <source>
        <dbReference type="Proteomes" id="UP000253420"/>
    </source>
</evidence>